<feature type="transmembrane region" description="Helical" evidence="1">
    <location>
        <begin position="12"/>
        <end position="28"/>
    </location>
</feature>
<proteinExistence type="predicted"/>
<dbReference type="AlphaFoldDB" id="A0A098M6V6"/>
<dbReference type="RefSeq" id="WP_036655947.1">
    <property type="nucleotide sequence ID" value="NZ_JQCR01000003.1"/>
</dbReference>
<evidence type="ECO:0000256" key="1">
    <source>
        <dbReference type="SAM" id="Phobius"/>
    </source>
</evidence>
<protein>
    <submittedName>
        <fullName evidence="2">Membrane protein</fullName>
    </submittedName>
</protein>
<feature type="transmembrane region" description="Helical" evidence="1">
    <location>
        <begin position="143"/>
        <end position="163"/>
    </location>
</feature>
<dbReference type="EMBL" id="JQCR01000003">
    <property type="protein sequence ID" value="KGE17282.1"/>
    <property type="molecule type" value="Genomic_DNA"/>
</dbReference>
<comment type="caution">
    <text evidence="2">The sequence shown here is derived from an EMBL/GenBank/DDBJ whole genome shotgun (WGS) entry which is preliminary data.</text>
</comment>
<evidence type="ECO:0000313" key="2">
    <source>
        <dbReference type="EMBL" id="KGE17282.1"/>
    </source>
</evidence>
<dbReference type="InterPro" id="IPR025576">
    <property type="entry name" value="YwiC"/>
</dbReference>
<keyword evidence="1" id="KW-0472">Membrane</keyword>
<accession>A0A098M6V6</accession>
<keyword evidence="3" id="KW-1185">Reference proteome</keyword>
<dbReference type="eggNOG" id="ENOG502ZBRV">
    <property type="taxonomic scope" value="Bacteria"/>
</dbReference>
<gene>
    <name evidence="2" type="ORF">PWYN_21915</name>
</gene>
<feature type="transmembrane region" description="Helical" evidence="1">
    <location>
        <begin position="65"/>
        <end position="84"/>
    </location>
</feature>
<keyword evidence="1" id="KW-0812">Transmembrane</keyword>
<dbReference type="OrthoDB" id="2380563at2"/>
<dbReference type="Proteomes" id="UP000029734">
    <property type="component" value="Unassembled WGS sequence"/>
</dbReference>
<feature type="transmembrane region" description="Helical" evidence="1">
    <location>
        <begin position="34"/>
        <end position="53"/>
    </location>
</feature>
<feature type="transmembrane region" description="Helical" evidence="1">
    <location>
        <begin position="224"/>
        <end position="241"/>
    </location>
</feature>
<feature type="transmembrane region" description="Helical" evidence="1">
    <location>
        <begin position="184"/>
        <end position="204"/>
    </location>
</feature>
<reference evidence="2 3" key="1">
    <citation type="submission" date="2014-08" db="EMBL/GenBank/DDBJ databases">
        <authorList>
            <person name="den Bakker H.C."/>
        </authorList>
    </citation>
    <scope>NUCLEOTIDE SEQUENCE [LARGE SCALE GENOMIC DNA]</scope>
    <source>
        <strain evidence="2 3">DSM 18334</strain>
    </source>
</reference>
<evidence type="ECO:0000313" key="3">
    <source>
        <dbReference type="Proteomes" id="UP000029734"/>
    </source>
</evidence>
<dbReference type="Pfam" id="PF14256">
    <property type="entry name" value="YwiC"/>
    <property type="match status" value="1"/>
</dbReference>
<dbReference type="STRING" id="268407.PWYN_21915"/>
<feature type="transmembrane region" description="Helical" evidence="1">
    <location>
        <begin position="119"/>
        <end position="137"/>
    </location>
</feature>
<name>A0A098M6V6_9BACL</name>
<sequence>MKTKGFVIPHEHGAWAMVSVPFLFGMMAGQPQWLHLPLFMGWLFLYLSSYPFLQLLKRTTNREHWLRWGLIYGAISLLCLIPSVILNPSLFYFGPLLLGLLMINIWHTKHKSERAMLNNICAILIFSVGGPAAYLLSGGGWDRTMALIMLFSFLHFMGSVFFVKSVFRERKNLRWINYSRIYHVVVLIIPFIVGLPWLFIAFIFSTVRSFIFAGEIVRPWKVGIIEIIGAVQFLVLSVAIIQQ</sequence>
<feature type="transmembrane region" description="Helical" evidence="1">
    <location>
        <begin position="90"/>
        <end position="107"/>
    </location>
</feature>
<keyword evidence="1" id="KW-1133">Transmembrane helix</keyword>
<organism evidence="2 3">
    <name type="scientific">Paenibacillus wynnii</name>
    <dbReference type="NCBI Taxonomy" id="268407"/>
    <lineage>
        <taxon>Bacteria</taxon>
        <taxon>Bacillati</taxon>
        <taxon>Bacillota</taxon>
        <taxon>Bacilli</taxon>
        <taxon>Bacillales</taxon>
        <taxon>Paenibacillaceae</taxon>
        <taxon>Paenibacillus</taxon>
    </lineage>
</organism>
<reference evidence="2 3" key="2">
    <citation type="submission" date="2014-10" db="EMBL/GenBank/DDBJ databases">
        <title>Comparative genomics of the Paenibacillus odorifer group.</title>
        <authorList>
            <person name="Tsai Y.-C."/>
            <person name="Martin N."/>
            <person name="Korlach J."/>
            <person name="Wiedmann M."/>
        </authorList>
    </citation>
    <scope>NUCLEOTIDE SEQUENCE [LARGE SCALE GENOMIC DNA]</scope>
    <source>
        <strain evidence="2 3">DSM 18334</strain>
    </source>
</reference>